<feature type="binding site" evidence="9">
    <location>
        <position position="166"/>
    </location>
    <ligand>
        <name>1-deoxy-D-xylulose 5-phosphate</name>
        <dbReference type="ChEBI" id="CHEBI:57792"/>
    </ligand>
</feature>
<evidence type="ECO:0000259" key="11">
    <source>
        <dbReference type="Pfam" id="PF02670"/>
    </source>
</evidence>
<feature type="binding site" evidence="9">
    <location>
        <position position="48"/>
    </location>
    <ligand>
        <name>NADPH</name>
        <dbReference type="ChEBI" id="CHEBI:57783"/>
    </ligand>
</feature>
<feature type="binding site" evidence="9">
    <location>
        <position position="46"/>
    </location>
    <ligand>
        <name>NADPH</name>
        <dbReference type="ChEBI" id="CHEBI:57783"/>
    </ligand>
</feature>
<comment type="pathway">
    <text evidence="1 9">Isoprenoid biosynthesis; isopentenyl diphosphate biosynthesis via DXP pathway; isopentenyl diphosphate from 1-deoxy-D-xylulose 5-phosphate: step 1/6.</text>
</comment>
<comment type="caution">
    <text evidence="14">The sequence shown here is derived from an EMBL/GenBank/DDBJ whole genome shotgun (WGS) entry which is preliminary data.</text>
</comment>
<organism evidence="14 15">
    <name type="scientific">Novipirellula caenicola</name>
    <dbReference type="NCBI Taxonomy" id="1536901"/>
    <lineage>
        <taxon>Bacteria</taxon>
        <taxon>Pseudomonadati</taxon>
        <taxon>Planctomycetota</taxon>
        <taxon>Planctomycetia</taxon>
        <taxon>Pirellulales</taxon>
        <taxon>Pirellulaceae</taxon>
        <taxon>Novipirellula</taxon>
    </lineage>
</organism>
<feature type="binding site" evidence="9">
    <location>
        <position position="79"/>
    </location>
    <ligand>
        <name>NADPH</name>
        <dbReference type="ChEBI" id="CHEBI:57783"/>
    </ligand>
</feature>
<evidence type="ECO:0000313" key="14">
    <source>
        <dbReference type="EMBL" id="GAA5507794.1"/>
    </source>
</evidence>
<feature type="binding site" evidence="9">
    <location>
        <position position="198"/>
    </location>
    <ligand>
        <name>1-deoxy-D-xylulose 5-phosphate</name>
        <dbReference type="ChEBI" id="CHEBI:57792"/>
    </ligand>
</feature>
<feature type="binding site" evidence="9">
    <location>
        <position position="258"/>
    </location>
    <ligand>
        <name>NADPH</name>
        <dbReference type="ChEBI" id="CHEBI:57783"/>
    </ligand>
</feature>
<feature type="domain" description="1-deoxy-D-xylulose 5-phosphate reductoisomerase C-terminal" evidence="12">
    <location>
        <begin position="192"/>
        <end position="282"/>
    </location>
</feature>
<evidence type="ECO:0000256" key="5">
    <source>
        <dbReference type="ARBA" id="ARBA00023002"/>
    </source>
</evidence>
<accession>A0ABP9VRK2</accession>
<feature type="binding site" evidence="9">
    <location>
        <position position="197"/>
    </location>
    <ligand>
        <name>1-deoxy-D-xylulose 5-phosphate</name>
        <dbReference type="ChEBI" id="CHEBI:57792"/>
    </ligand>
</feature>
<keyword evidence="9" id="KW-0460">Magnesium</keyword>
<evidence type="ECO:0000256" key="6">
    <source>
        <dbReference type="ARBA" id="ARBA00023211"/>
    </source>
</evidence>
<dbReference type="Gene3D" id="1.10.1740.10">
    <property type="match status" value="1"/>
</dbReference>
<evidence type="ECO:0000256" key="9">
    <source>
        <dbReference type="HAMAP-Rule" id="MF_00183"/>
    </source>
</evidence>
<dbReference type="PANTHER" id="PTHR30525">
    <property type="entry name" value="1-DEOXY-D-XYLULOSE 5-PHOSPHATE REDUCTOISOMERASE"/>
    <property type="match status" value="1"/>
</dbReference>
<feature type="binding site" evidence="9">
    <location>
        <position position="78"/>
    </location>
    <ligand>
        <name>NADPH</name>
        <dbReference type="ChEBI" id="CHEBI:57783"/>
    </ligand>
</feature>
<keyword evidence="3 9" id="KW-0479">Metal-binding</keyword>
<comment type="function">
    <text evidence="9">Catalyzes the NADPH-dependent rearrangement and reduction of 1-deoxy-D-xylulose-5-phosphate (DXP) to 2-C-methyl-D-erythritol 4-phosphate (MEP).</text>
</comment>
<dbReference type="PIRSF" id="PIRSF006205">
    <property type="entry name" value="Dxp_reductismrs"/>
    <property type="match status" value="1"/>
</dbReference>
<feature type="binding site" evidence="9">
    <location>
        <position position="198"/>
    </location>
    <ligand>
        <name>Mn(2+)</name>
        <dbReference type="ChEBI" id="CHEBI:29035"/>
    </ligand>
</feature>
<dbReference type="InterPro" id="IPR013512">
    <property type="entry name" value="DXP_reductoisomerase_N"/>
</dbReference>
<evidence type="ECO:0000259" key="12">
    <source>
        <dbReference type="Pfam" id="PF08436"/>
    </source>
</evidence>
<dbReference type="PANTHER" id="PTHR30525:SF0">
    <property type="entry name" value="1-DEOXY-D-XYLULOSE 5-PHOSPHATE REDUCTOISOMERASE, CHLOROPLASTIC"/>
    <property type="match status" value="1"/>
</dbReference>
<dbReference type="Proteomes" id="UP001416858">
    <property type="component" value="Unassembled WGS sequence"/>
</dbReference>
<dbReference type="SUPFAM" id="SSF69055">
    <property type="entry name" value="1-deoxy-D-xylulose-5-phosphate reductoisomerase, C-terminal domain"/>
    <property type="match status" value="1"/>
</dbReference>
<evidence type="ECO:0000256" key="4">
    <source>
        <dbReference type="ARBA" id="ARBA00022857"/>
    </source>
</evidence>
<dbReference type="Pfam" id="PF13288">
    <property type="entry name" value="DXPR_C"/>
    <property type="match status" value="1"/>
</dbReference>
<dbReference type="InterPro" id="IPR013644">
    <property type="entry name" value="DXP_reductoisomerase_C"/>
</dbReference>
<evidence type="ECO:0000259" key="13">
    <source>
        <dbReference type="Pfam" id="PF13288"/>
    </source>
</evidence>
<proteinExistence type="inferred from homology"/>
<feature type="binding site" evidence="9">
    <location>
        <position position="167"/>
    </location>
    <ligand>
        <name>NADPH</name>
        <dbReference type="ChEBI" id="CHEBI:57783"/>
    </ligand>
</feature>
<feature type="binding site" evidence="9">
    <location>
        <position position="270"/>
    </location>
    <ligand>
        <name>1-deoxy-D-xylulose 5-phosphate</name>
        <dbReference type="ChEBI" id="CHEBI:57792"/>
    </ligand>
</feature>
<feature type="domain" description="1-deoxy-D-xylulose 5-phosphate reductoisomerase N-terminal" evidence="11">
    <location>
        <begin position="40"/>
        <end position="173"/>
    </location>
</feature>
<dbReference type="InterPro" id="IPR036169">
    <property type="entry name" value="DXPR_C_sf"/>
</dbReference>
<dbReference type="EMBL" id="BAABRO010000006">
    <property type="protein sequence ID" value="GAA5507794.1"/>
    <property type="molecule type" value="Genomic_DNA"/>
</dbReference>
<dbReference type="Pfam" id="PF02670">
    <property type="entry name" value="DXP_reductoisom"/>
    <property type="match status" value="1"/>
</dbReference>
<keyword evidence="5 9" id="KW-0560">Oxidoreductase</keyword>
<feature type="binding site" evidence="9">
    <location>
        <position position="229"/>
    </location>
    <ligand>
        <name>1-deoxy-D-xylulose 5-phosphate</name>
        <dbReference type="ChEBI" id="CHEBI:57792"/>
    </ligand>
</feature>
<evidence type="ECO:0000313" key="15">
    <source>
        <dbReference type="Proteomes" id="UP001416858"/>
    </source>
</evidence>
<dbReference type="SUPFAM" id="SSF55347">
    <property type="entry name" value="Glyceraldehyde-3-phosphate dehydrogenase-like, C-terminal domain"/>
    <property type="match status" value="1"/>
</dbReference>
<dbReference type="HAMAP" id="MF_00183">
    <property type="entry name" value="DXP_reductoisom"/>
    <property type="match status" value="1"/>
</dbReference>
<feature type="binding site" evidence="9">
    <location>
        <position position="274"/>
    </location>
    <ligand>
        <name>1-deoxy-D-xylulose 5-phosphate</name>
        <dbReference type="ChEBI" id="CHEBI:57792"/>
    </ligand>
</feature>
<feature type="binding site" evidence="9">
    <location>
        <position position="165"/>
    </location>
    <ligand>
        <name>NADPH</name>
        <dbReference type="ChEBI" id="CHEBI:57783"/>
    </ligand>
</feature>
<keyword evidence="15" id="KW-1185">Reference proteome</keyword>
<evidence type="ECO:0000256" key="3">
    <source>
        <dbReference type="ARBA" id="ARBA00022723"/>
    </source>
</evidence>
<feature type="binding site" evidence="9">
    <location>
        <position position="49"/>
    </location>
    <ligand>
        <name>NADPH</name>
        <dbReference type="ChEBI" id="CHEBI:57783"/>
    </ligand>
</feature>
<comment type="caution">
    <text evidence="9">Lacks conserved residue(s) required for the propagation of feature annotation.</text>
</comment>
<feature type="region of interest" description="Disordered" evidence="10">
    <location>
        <begin position="1"/>
        <end position="35"/>
    </location>
</feature>
<feature type="binding site" evidence="9">
    <location>
        <position position="274"/>
    </location>
    <ligand>
        <name>Mn(2+)</name>
        <dbReference type="ChEBI" id="CHEBI:29035"/>
    </ligand>
</feature>
<gene>
    <name evidence="9 14" type="primary">dxr</name>
    <name evidence="14" type="ORF">Rcae01_03252</name>
</gene>
<keyword evidence="7 9" id="KW-0414">Isoprene biosynthesis</keyword>
<dbReference type="SUPFAM" id="SSF51735">
    <property type="entry name" value="NAD(P)-binding Rossmann-fold domains"/>
    <property type="match status" value="1"/>
</dbReference>
<protein>
    <recommendedName>
        <fullName evidence="9">1-deoxy-D-xylulose 5-phosphate reductoisomerase</fullName>
        <shortName evidence="9">DXP reductoisomerase</shortName>
        <ecNumber evidence="9">1.1.1.267</ecNumber>
    </recommendedName>
    <alternativeName>
        <fullName evidence="9">1-deoxyxylulose-5-phosphate reductoisomerase</fullName>
    </alternativeName>
    <alternativeName>
        <fullName evidence="9">2-C-methyl-D-erythritol 4-phosphate synthase</fullName>
    </alternativeName>
</protein>
<name>A0ABP9VRK2_9BACT</name>
<feature type="binding site" evidence="9">
    <location>
        <position position="252"/>
    </location>
    <ligand>
        <name>1-deoxy-D-xylulose 5-phosphate</name>
        <dbReference type="ChEBI" id="CHEBI:57792"/>
    </ligand>
</feature>
<dbReference type="NCBIfam" id="TIGR00243">
    <property type="entry name" value="Dxr"/>
    <property type="match status" value="1"/>
</dbReference>
<evidence type="ECO:0000256" key="10">
    <source>
        <dbReference type="SAM" id="MobiDB-lite"/>
    </source>
</evidence>
<evidence type="ECO:0000256" key="8">
    <source>
        <dbReference type="ARBA" id="ARBA00048543"/>
    </source>
</evidence>
<comment type="similarity">
    <text evidence="2 9">Belongs to the DXR family.</text>
</comment>
<feature type="binding site" evidence="9">
    <location>
        <position position="47"/>
    </location>
    <ligand>
        <name>NADPH</name>
        <dbReference type="ChEBI" id="CHEBI:57783"/>
    </ligand>
</feature>
<dbReference type="InterPro" id="IPR036291">
    <property type="entry name" value="NAD(P)-bd_dom_sf"/>
</dbReference>
<dbReference type="Pfam" id="PF08436">
    <property type="entry name" value="DXP_redisom_C"/>
    <property type="match status" value="1"/>
</dbReference>
<keyword evidence="4 9" id="KW-0521">NADP</keyword>
<comment type="catalytic activity">
    <reaction evidence="8">
        <text>2-C-methyl-D-erythritol 4-phosphate + NADP(+) = 1-deoxy-D-xylulose 5-phosphate + NADPH + H(+)</text>
        <dbReference type="Rhea" id="RHEA:13717"/>
        <dbReference type="ChEBI" id="CHEBI:15378"/>
        <dbReference type="ChEBI" id="CHEBI:57783"/>
        <dbReference type="ChEBI" id="CHEBI:57792"/>
        <dbReference type="ChEBI" id="CHEBI:58262"/>
        <dbReference type="ChEBI" id="CHEBI:58349"/>
        <dbReference type="EC" id="1.1.1.267"/>
    </reaction>
    <physiologicalReaction direction="right-to-left" evidence="8">
        <dbReference type="Rhea" id="RHEA:13719"/>
    </physiologicalReaction>
</comment>
<feature type="binding site" evidence="9">
    <location>
        <position position="265"/>
    </location>
    <ligand>
        <name>1-deoxy-D-xylulose 5-phosphate</name>
        <dbReference type="ChEBI" id="CHEBI:57792"/>
    </ligand>
</feature>
<keyword evidence="6 9" id="KW-0464">Manganese</keyword>
<dbReference type="Gene3D" id="3.40.50.720">
    <property type="entry name" value="NAD(P)-binding Rossmann-like Domain"/>
    <property type="match status" value="1"/>
</dbReference>
<comment type="cofactor">
    <cofactor evidence="9">
        <name>Mg(2+)</name>
        <dbReference type="ChEBI" id="CHEBI:18420"/>
    </cofactor>
    <cofactor evidence="9">
        <name>Mn(2+)</name>
        <dbReference type="ChEBI" id="CHEBI:29035"/>
    </cofactor>
</comment>
<dbReference type="EC" id="1.1.1.267" evidence="9"/>
<evidence type="ECO:0000256" key="1">
    <source>
        <dbReference type="ARBA" id="ARBA00005094"/>
    </source>
</evidence>
<dbReference type="InterPro" id="IPR003821">
    <property type="entry name" value="DXP_reductoisomerase"/>
</dbReference>
<feature type="domain" description="DXP reductoisomerase C-terminal" evidence="13">
    <location>
        <begin position="314"/>
        <end position="430"/>
    </location>
</feature>
<dbReference type="InterPro" id="IPR026877">
    <property type="entry name" value="DXPR_C"/>
</dbReference>
<evidence type="ECO:0000256" key="2">
    <source>
        <dbReference type="ARBA" id="ARBA00006825"/>
    </source>
</evidence>
<feature type="binding site" evidence="9">
    <location>
        <position position="196"/>
    </location>
    <ligand>
        <name>Mn(2+)</name>
        <dbReference type="ChEBI" id="CHEBI:29035"/>
    </ligand>
</feature>
<reference evidence="14 15" key="1">
    <citation type="submission" date="2024-02" db="EMBL/GenBank/DDBJ databases">
        <title>Rhodopirellula caenicola NBRC 110016.</title>
        <authorList>
            <person name="Ichikawa N."/>
            <person name="Katano-Makiyama Y."/>
            <person name="Hidaka K."/>
        </authorList>
    </citation>
    <scope>NUCLEOTIDE SEQUENCE [LARGE SCALE GENOMIC DNA]</scope>
    <source>
        <strain evidence="14 15">NBRC 110016</strain>
    </source>
</reference>
<feature type="binding site" evidence="9">
    <location>
        <position position="271"/>
    </location>
    <ligand>
        <name>1-deoxy-D-xylulose 5-phosphate</name>
        <dbReference type="ChEBI" id="CHEBI:57792"/>
    </ligand>
</feature>
<sequence length="438" mass="47070">MPANSDEASSARPLAETGSGPATLDKQDTSGSPSLPTVNVAVLGATGSIGTATIDVLHHLDRIDETKTWNLWAASGHRNVQLLGELAGQFKCPPHQIVLSDPKSATEFAAGSTLANTQIKTGAEALVEIASAPEVDVVVAAIVGRAGLESTLAAIESGKRVALANKETLVVAGSLVQATLSNMASSGSRAEVLPVDSEHSAIFQCLGDKERGSASENTCKPRKLILTASGGPFRNASIRQMQDATPELALNHPTWDMGPKITIDSATMMNKALEVIEARWLFDIPAESIEVVVHPQSIIHSMVEFEDGSVMAQMSPPDMRLPIQYALTYPRRLACETPALDRTRQWDLTLQPVDRERFPALELGFEVARVGGTAGSVVNAANEEAVGLFLEGKIRFTDIVPACRRALEHHHFEPQPSLTRLLELDRWARAEVRKQYAT</sequence>
<evidence type="ECO:0000256" key="7">
    <source>
        <dbReference type="ARBA" id="ARBA00023229"/>
    </source>
</evidence>